<dbReference type="GO" id="GO:0043005">
    <property type="term" value="C:neuron projection"/>
    <property type="evidence" value="ECO:0007669"/>
    <property type="project" value="TreeGrafter"/>
</dbReference>
<evidence type="ECO:0000313" key="13">
    <source>
        <dbReference type="WBParaSite" id="PSAMB.scaffold5355size11926.g26475.t1"/>
    </source>
</evidence>
<dbReference type="Proteomes" id="UP000887566">
    <property type="component" value="Unplaced"/>
</dbReference>
<keyword evidence="5 10" id="KW-0472">Membrane</keyword>
<evidence type="ECO:0000256" key="9">
    <source>
        <dbReference type="SAM" id="MobiDB-lite"/>
    </source>
</evidence>
<dbReference type="WBParaSite" id="PSAMB.scaffold5355size11926.g26475.t1">
    <property type="protein sequence ID" value="PSAMB.scaffold5355size11926.g26475.t1"/>
    <property type="gene ID" value="PSAMB.scaffold5355size11926.g26475"/>
</dbReference>
<dbReference type="InterPro" id="IPR017452">
    <property type="entry name" value="GPCR_Rhodpsn_7TM"/>
</dbReference>
<evidence type="ECO:0000313" key="12">
    <source>
        <dbReference type="Proteomes" id="UP000887566"/>
    </source>
</evidence>
<keyword evidence="2 8" id="KW-0812">Transmembrane</keyword>
<organism evidence="12 13">
    <name type="scientific">Plectus sambesii</name>
    <dbReference type="NCBI Taxonomy" id="2011161"/>
    <lineage>
        <taxon>Eukaryota</taxon>
        <taxon>Metazoa</taxon>
        <taxon>Ecdysozoa</taxon>
        <taxon>Nematoda</taxon>
        <taxon>Chromadorea</taxon>
        <taxon>Plectida</taxon>
        <taxon>Plectina</taxon>
        <taxon>Plectoidea</taxon>
        <taxon>Plectidae</taxon>
        <taxon>Plectus</taxon>
    </lineage>
</organism>
<feature type="domain" description="G-protein coupled receptors family 1 profile" evidence="11">
    <location>
        <begin position="70"/>
        <end position="338"/>
    </location>
</feature>
<evidence type="ECO:0000256" key="2">
    <source>
        <dbReference type="ARBA" id="ARBA00022692"/>
    </source>
</evidence>
<evidence type="ECO:0000256" key="3">
    <source>
        <dbReference type="ARBA" id="ARBA00022989"/>
    </source>
</evidence>
<dbReference type="InterPro" id="IPR000276">
    <property type="entry name" value="GPCR_Rhodpsn"/>
</dbReference>
<comment type="subcellular location">
    <subcellularLocation>
        <location evidence="1">Membrane</location>
        <topology evidence="1">Multi-pass membrane protein</topology>
    </subcellularLocation>
</comment>
<dbReference type="AlphaFoldDB" id="A0A914WV38"/>
<evidence type="ECO:0000256" key="4">
    <source>
        <dbReference type="ARBA" id="ARBA00023040"/>
    </source>
</evidence>
<dbReference type="Pfam" id="PF00001">
    <property type="entry name" value="7tm_1"/>
    <property type="match status" value="1"/>
</dbReference>
<feature type="transmembrane region" description="Helical" evidence="10">
    <location>
        <begin position="317"/>
        <end position="341"/>
    </location>
</feature>
<feature type="transmembrane region" description="Helical" evidence="10">
    <location>
        <begin position="170"/>
        <end position="188"/>
    </location>
</feature>
<dbReference type="GO" id="GO:0042923">
    <property type="term" value="F:neuropeptide binding"/>
    <property type="evidence" value="ECO:0007669"/>
    <property type="project" value="TreeGrafter"/>
</dbReference>
<dbReference type="PANTHER" id="PTHR24235">
    <property type="entry name" value="NEUROPEPTIDE Y RECEPTOR"/>
    <property type="match status" value="1"/>
</dbReference>
<dbReference type="PRINTS" id="PR00237">
    <property type="entry name" value="GPCRRHODOPSN"/>
</dbReference>
<feature type="transmembrane region" description="Helical" evidence="10">
    <location>
        <begin position="223"/>
        <end position="249"/>
    </location>
</feature>
<keyword evidence="7 8" id="KW-0807">Transducer</keyword>
<proteinExistence type="inferred from homology"/>
<reference evidence="13" key="1">
    <citation type="submission" date="2022-11" db="UniProtKB">
        <authorList>
            <consortium name="WormBaseParasite"/>
        </authorList>
    </citation>
    <scope>IDENTIFICATION</scope>
</reference>
<dbReference type="PANTHER" id="PTHR24235:SF23">
    <property type="entry name" value="G-PROTEIN COUPLED RECEPTORS FAMILY 1 PROFILE DOMAIN-CONTAINING PROTEIN"/>
    <property type="match status" value="1"/>
</dbReference>
<evidence type="ECO:0000259" key="11">
    <source>
        <dbReference type="PROSITE" id="PS50262"/>
    </source>
</evidence>
<keyword evidence="12" id="KW-1185">Reference proteome</keyword>
<keyword evidence="4 8" id="KW-0297">G-protein coupled receptor</keyword>
<accession>A0A914WV38</accession>
<comment type="similarity">
    <text evidence="8">Belongs to the G-protein coupled receptor 1 family.</text>
</comment>
<dbReference type="SUPFAM" id="SSF81321">
    <property type="entry name" value="Family A G protein-coupled receptor-like"/>
    <property type="match status" value="1"/>
</dbReference>
<dbReference type="PROSITE" id="PS50262">
    <property type="entry name" value="G_PROTEIN_RECEP_F1_2"/>
    <property type="match status" value="1"/>
</dbReference>
<feature type="region of interest" description="Disordered" evidence="9">
    <location>
        <begin position="458"/>
        <end position="502"/>
    </location>
</feature>
<sequence length="518" mass="59146">MNVTSEEWLATNDSATSFFGNVSLRGNISVQTCKTIWSLLAKKQEWTLLLPIRVGFISIYLLIFLLGMTGNLAMIYTIVKRKRIKNVANFFLMNLGICDVLLCMTAIPMAPLVFFAYNWHLGLALCKFMPFCQATSVIVTQLSLCSIALDRFRNIVYPQKRNWNLATARAITVGNWLFACIFNAPLIFAHKLINYKNICGEFCMENWSLDWFKNVSADQYKHYYGIVILALTYAAPLLLQCFCFVRILIKVQRDMIKDPHARSHSPRNRNAATKKRRVMYTLILMMIAFAFSWLPLTMVNVLRDWNVNWAFLNYQPFMFQLTAHCIAMTCVVWNPVLYFWMGKKHRQALRRDILGKIASTLQASTILSSPNCTTQHSLVTGTVGSGHNSTNVRSSDSDQAALISGDDSDRPGLPRLRSHSPERLRGEVNSCRRQFSLNRAPAPNKHISFELRSVYRKEGEKNKNGTNGHSRYNGRPTPGTQRIGWQMSNPEHTTNYRTPGQVIKRQRAIDNTTSPIYV</sequence>
<feature type="transmembrane region" description="Helical" evidence="10">
    <location>
        <begin position="278"/>
        <end position="297"/>
    </location>
</feature>
<feature type="compositionally biased region" description="Polar residues" evidence="9">
    <location>
        <begin position="486"/>
        <end position="498"/>
    </location>
</feature>
<evidence type="ECO:0000256" key="5">
    <source>
        <dbReference type="ARBA" id="ARBA00023136"/>
    </source>
</evidence>
<evidence type="ECO:0000256" key="6">
    <source>
        <dbReference type="ARBA" id="ARBA00023170"/>
    </source>
</evidence>
<name>A0A914WV38_9BILA</name>
<evidence type="ECO:0000256" key="8">
    <source>
        <dbReference type="RuleBase" id="RU000688"/>
    </source>
</evidence>
<dbReference type="SMART" id="SM01381">
    <property type="entry name" value="7TM_GPCR_Srsx"/>
    <property type="match status" value="1"/>
</dbReference>
<feature type="region of interest" description="Disordered" evidence="9">
    <location>
        <begin position="379"/>
        <end position="429"/>
    </location>
</feature>
<dbReference type="CDD" id="cd15203">
    <property type="entry name" value="7tmA_NPYR-like"/>
    <property type="match status" value="1"/>
</dbReference>
<keyword evidence="6 8" id="KW-0675">Receptor</keyword>
<dbReference type="GO" id="GO:0005886">
    <property type="term" value="C:plasma membrane"/>
    <property type="evidence" value="ECO:0007669"/>
    <property type="project" value="TreeGrafter"/>
</dbReference>
<feature type="transmembrane region" description="Helical" evidence="10">
    <location>
        <begin position="128"/>
        <end position="149"/>
    </location>
</feature>
<dbReference type="PROSITE" id="PS00237">
    <property type="entry name" value="G_PROTEIN_RECEP_F1_1"/>
    <property type="match status" value="1"/>
</dbReference>
<feature type="compositionally biased region" description="Polar residues" evidence="9">
    <location>
        <begin position="379"/>
        <end position="398"/>
    </location>
</feature>
<evidence type="ECO:0000256" key="1">
    <source>
        <dbReference type="ARBA" id="ARBA00004141"/>
    </source>
</evidence>
<feature type="transmembrane region" description="Helical" evidence="10">
    <location>
        <begin position="91"/>
        <end position="116"/>
    </location>
</feature>
<dbReference type="Gene3D" id="1.20.1070.10">
    <property type="entry name" value="Rhodopsin 7-helix transmembrane proteins"/>
    <property type="match status" value="1"/>
</dbReference>
<protein>
    <submittedName>
        <fullName evidence="13">G-protein coupled receptors family 1 profile domain-containing protein</fullName>
    </submittedName>
</protein>
<dbReference type="GO" id="GO:0008188">
    <property type="term" value="F:neuropeptide receptor activity"/>
    <property type="evidence" value="ECO:0007669"/>
    <property type="project" value="TreeGrafter"/>
</dbReference>
<feature type="transmembrane region" description="Helical" evidence="10">
    <location>
        <begin position="57"/>
        <end position="79"/>
    </location>
</feature>
<keyword evidence="3 10" id="KW-1133">Transmembrane helix</keyword>
<evidence type="ECO:0000256" key="7">
    <source>
        <dbReference type="ARBA" id="ARBA00023224"/>
    </source>
</evidence>
<evidence type="ECO:0000256" key="10">
    <source>
        <dbReference type="SAM" id="Phobius"/>
    </source>
</evidence>